<dbReference type="AlphaFoldDB" id="G7L8W5"/>
<reference evidence="1 3" key="1">
    <citation type="journal article" date="2011" name="Nature">
        <title>The Medicago genome provides insight into the evolution of rhizobial symbioses.</title>
        <authorList>
            <person name="Young N.D."/>
            <person name="Debelle F."/>
            <person name="Oldroyd G.E."/>
            <person name="Geurts R."/>
            <person name="Cannon S.B."/>
            <person name="Udvardi M.K."/>
            <person name="Benedito V.A."/>
            <person name="Mayer K.F."/>
            <person name="Gouzy J."/>
            <person name="Schoof H."/>
            <person name="Van de Peer Y."/>
            <person name="Proost S."/>
            <person name="Cook D.R."/>
            <person name="Meyers B.C."/>
            <person name="Spannagl M."/>
            <person name="Cheung F."/>
            <person name="De Mita S."/>
            <person name="Krishnakumar V."/>
            <person name="Gundlach H."/>
            <person name="Zhou S."/>
            <person name="Mudge J."/>
            <person name="Bharti A.K."/>
            <person name="Murray J.D."/>
            <person name="Naoumkina M.A."/>
            <person name="Rosen B."/>
            <person name="Silverstein K.A."/>
            <person name="Tang H."/>
            <person name="Rombauts S."/>
            <person name="Zhao P.X."/>
            <person name="Zhou P."/>
            <person name="Barbe V."/>
            <person name="Bardou P."/>
            <person name="Bechner M."/>
            <person name="Bellec A."/>
            <person name="Berger A."/>
            <person name="Berges H."/>
            <person name="Bidwell S."/>
            <person name="Bisseling T."/>
            <person name="Choisne N."/>
            <person name="Couloux A."/>
            <person name="Denny R."/>
            <person name="Deshpande S."/>
            <person name="Dai X."/>
            <person name="Doyle J.J."/>
            <person name="Dudez A.M."/>
            <person name="Farmer A.D."/>
            <person name="Fouteau S."/>
            <person name="Franken C."/>
            <person name="Gibelin C."/>
            <person name="Gish J."/>
            <person name="Goldstein S."/>
            <person name="Gonzalez A.J."/>
            <person name="Green P.J."/>
            <person name="Hallab A."/>
            <person name="Hartog M."/>
            <person name="Hua A."/>
            <person name="Humphray S.J."/>
            <person name="Jeong D.H."/>
            <person name="Jing Y."/>
            <person name="Jocker A."/>
            <person name="Kenton S.M."/>
            <person name="Kim D.J."/>
            <person name="Klee K."/>
            <person name="Lai H."/>
            <person name="Lang C."/>
            <person name="Lin S."/>
            <person name="Macmil S.L."/>
            <person name="Magdelenat G."/>
            <person name="Matthews L."/>
            <person name="McCorrison J."/>
            <person name="Monaghan E.L."/>
            <person name="Mun J.H."/>
            <person name="Najar F.Z."/>
            <person name="Nicholson C."/>
            <person name="Noirot C."/>
            <person name="O'Bleness M."/>
            <person name="Paule C.R."/>
            <person name="Poulain J."/>
            <person name="Prion F."/>
            <person name="Qin B."/>
            <person name="Qu C."/>
            <person name="Retzel E.F."/>
            <person name="Riddle C."/>
            <person name="Sallet E."/>
            <person name="Samain S."/>
            <person name="Samson N."/>
            <person name="Sanders I."/>
            <person name="Saurat O."/>
            <person name="Scarpelli C."/>
            <person name="Schiex T."/>
            <person name="Segurens B."/>
            <person name="Severin A.J."/>
            <person name="Sherrier D.J."/>
            <person name="Shi R."/>
            <person name="Sims S."/>
            <person name="Singer S.R."/>
            <person name="Sinharoy S."/>
            <person name="Sterck L."/>
            <person name="Viollet A."/>
            <person name="Wang B.B."/>
            <person name="Wang K."/>
            <person name="Wang M."/>
            <person name="Wang X."/>
            <person name="Warfsmann J."/>
            <person name="Weissenbach J."/>
            <person name="White D.D."/>
            <person name="White J.D."/>
            <person name="Wiley G.B."/>
            <person name="Wincker P."/>
            <person name="Xing Y."/>
            <person name="Yang L."/>
            <person name="Yao Z."/>
            <person name="Ying F."/>
            <person name="Zhai J."/>
            <person name="Zhou L."/>
            <person name="Zuber A."/>
            <person name="Denarie J."/>
            <person name="Dixon R.A."/>
            <person name="May G.D."/>
            <person name="Schwartz D.C."/>
            <person name="Rogers J."/>
            <person name="Quetier F."/>
            <person name="Town C.D."/>
            <person name="Roe B.A."/>
        </authorList>
    </citation>
    <scope>NUCLEOTIDE SEQUENCE [LARGE SCALE GENOMIC DNA]</scope>
    <source>
        <strain evidence="1">A17</strain>
        <strain evidence="2 3">cv. Jemalong A17</strain>
    </source>
</reference>
<dbReference type="EMBL" id="CM001224">
    <property type="protein sequence ID" value="AET04455.1"/>
    <property type="molecule type" value="Genomic_DNA"/>
</dbReference>
<sequence length="85" mass="9511">MVVADAKVPTVSDTKVIKADVKAPLHYSVFFHFNSVNIMMCFLENCIHFENAQNMGFLGQACHVVYTNMSRVVFLALAIELSQKS</sequence>
<organism evidence="1 3">
    <name type="scientific">Medicago truncatula</name>
    <name type="common">Barrel medic</name>
    <name type="synonym">Medicago tribuloides</name>
    <dbReference type="NCBI Taxonomy" id="3880"/>
    <lineage>
        <taxon>Eukaryota</taxon>
        <taxon>Viridiplantae</taxon>
        <taxon>Streptophyta</taxon>
        <taxon>Embryophyta</taxon>
        <taxon>Tracheophyta</taxon>
        <taxon>Spermatophyta</taxon>
        <taxon>Magnoliopsida</taxon>
        <taxon>eudicotyledons</taxon>
        <taxon>Gunneridae</taxon>
        <taxon>Pentapetalae</taxon>
        <taxon>rosids</taxon>
        <taxon>fabids</taxon>
        <taxon>Fabales</taxon>
        <taxon>Fabaceae</taxon>
        <taxon>Papilionoideae</taxon>
        <taxon>50 kb inversion clade</taxon>
        <taxon>NPAAA clade</taxon>
        <taxon>Hologalegina</taxon>
        <taxon>IRL clade</taxon>
        <taxon>Trifolieae</taxon>
        <taxon>Medicago</taxon>
    </lineage>
</organism>
<evidence type="ECO:0000313" key="1">
    <source>
        <dbReference type="EMBL" id="AET04455.1"/>
    </source>
</evidence>
<protein>
    <submittedName>
        <fullName evidence="1 2">Uncharacterized protein</fullName>
    </submittedName>
</protein>
<keyword evidence="3" id="KW-1185">Reference proteome</keyword>
<name>G7L8W5_MEDTR</name>
<evidence type="ECO:0000313" key="3">
    <source>
        <dbReference type="Proteomes" id="UP000002051"/>
    </source>
</evidence>
<evidence type="ECO:0000313" key="2">
    <source>
        <dbReference type="EnsemblPlants" id="AET04455"/>
    </source>
</evidence>
<proteinExistence type="predicted"/>
<dbReference type="PaxDb" id="3880-AET04455"/>
<accession>G7L8W5</accession>
<reference evidence="1 3" key="2">
    <citation type="journal article" date="2014" name="BMC Genomics">
        <title>An improved genome release (version Mt4.0) for the model legume Medicago truncatula.</title>
        <authorList>
            <person name="Tang H."/>
            <person name="Krishnakumar V."/>
            <person name="Bidwell S."/>
            <person name="Rosen B."/>
            <person name="Chan A."/>
            <person name="Zhou S."/>
            <person name="Gentzbittel L."/>
            <person name="Childs K.L."/>
            <person name="Yandell M."/>
            <person name="Gundlach H."/>
            <person name="Mayer K.F."/>
            <person name="Schwartz D.C."/>
            <person name="Town C.D."/>
        </authorList>
    </citation>
    <scope>GENOME REANNOTATION</scope>
    <source>
        <strain evidence="2 3">cv. Jemalong A17</strain>
    </source>
</reference>
<dbReference type="EnsemblPlants" id="AET04455">
    <property type="protein sequence ID" value="AET04455"/>
    <property type="gene ID" value="MTR_8g088920"/>
</dbReference>
<dbReference type="HOGENOM" id="CLU_2516113_0_0_1"/>
<reference evidence="2" key="3">
    <citation type="submission" date="2015-04" db="UniProtKB">
        <authorList>
            <consortium name="EnsemblPlants"/>
        </authorList>
    </citation>
    <scope>IDENTIFICATION</scope>
    <source>
        <strain evidence="2">cv. Jemalong A17</strain>
    </source>
</reference>
<dbReference type="Proteomes" id="UP000002051">
    <property type="component" value="Chromosome 8"/>
</dbReference>
<gene>
    <name evidence="1" type="ordered locus">MTR_8g088920</name>
</gene>